<dbReference type="HOGENOM" id="CLU_207697_0_0_4"/>
<name>A0A0E1W875_BURPE</name>
<evidence type="ECO:0000256" key="1">
    <source>
        <dbReference type="SAM" id="MobiDB-lite"/>
    </source>
</evidence>
<accession>A0A0E1W875</accession>
<evidence type="ECO:0000313" key="2">
    <source>
        <dbReference type="EMBL" id="EET05772.1"/>
    </source>
</evidence>
<feature type="compositionally biased region" description="Basic and acidic residues" evidence="1">
    <location>
        <begin position="38"/>
        <end position="48"/>
    </location>
</feature>
<organism evidence="2">
    <name type="scientific">Burkholderia pseudomallei 1710a</name>
    <dbReference type="NCBI Taxonomy" id="320371"/>
    <lineage>
        <taxon>Bacteria</taxon>
        <taxon>Pseudomonadati</taxon>
        <taxon>Pseudomonadota</taxon>
        <taxon>Betaproteobacteria</taxon>
        <taxon>Burkholderiales</taxon>
        <taxon>Burkholderiaceae</taxon>
        <taxon>Burkholderia</taxon>
        <taxon>pseudomallei group</taxon>
    </lineage>
</organism>
<dbReference type="Proteomes" id="UP000001812">
    <property type="component" value="Chromosome II"/>
</dbReference>
<reference evidence="2" key="1">
    <citation type="submission" date="2009-05" db="EMBL/GenBank/DDBJ databases">
        <authorList>
            <person name="Harkins D.M."/>
            <person name="DeShazer D."/>
            <person name="Woods D.E."/>
            <person name="Brinkac L.M."/>
            <person name="Brown K.A."/>
            <person name="Hung G.C."/>
            <person name="Tuanyok A."/>
            <person name="Zhang B."/>
            <person name="Nierman W.C."/>
        </authorList>
    </citation>
    <scope>NUCLEOTIDE SEQUENCE [LARGE SCALE GENOMIC DNA]</scope>
    <source>
        <strain evidence="2">1710a</strain>
    </source>
</reference>
<sequence>MLCCRCLLRCAAGKKGHAAPMRTTGVARRRVADKPVAVDRTVRLREPDSSSSVRSASWERAQR</sequence>
<dbReference type="EMBL" id="CM000833">
    <property type="protein sequence ID" value="EET05772.1"/>
    <property type="molecule type" value="Genomic_DNA"/>
</dbReference>
<protein>
    <submittedName>
        <fullName evidence="2">Uncharacterized protein</fullName>
    </submittedName>
</protein>
<gene>
    <name evidence="2" type="ORF">BURPS1710A_A1993</name>
</gene>
<feature type="region of interest" description="Disordered" evidence="1">
    <location>
        <begin position="38"/>
        <end position="63"/>
    </location>
</feature>
<proteinExistence type="predicted"/>
<dbReference type="AlphaFoldDB" id="A0A0E1W875"/>